<feature type="domain" description="Transglycosylase SLT" evidence="2">
    <location>
        <begin position="39"/>
        <end position="246"/>
    </location>
</feature>
<dbReference type="EMBL" id="PRDS01000002">
    <property type="protein sequence ID" value="PPB81484.1"/>
    <property type="molecule type" value="Genomic_DNA"/>
</dbReference>
<dbReference type="CDD" id="cd13399">
    <property type="entry name" value="Slt35-like"/>
    <property type="match status" value="1"/>
</dbReference>
<gene>
    <name evidence="3" type="ORF">LV82_00692</name>
</gene>
<protein>
    <submittedName>
        <fullName evidence="3">Lytic murein transglycosylase</fullName>
    </submittedName>
</protein>
<dbReference type="InterPro" id="IPR011970">
    <property type="entry name" value="MltB_2"/>
</dbReference>
<evidence type="ECO:0000259" key="1">
    <source>
        <dbReference type="Pfam" id="PF01471"/>
    </source>
</evidence>
<proteinExistence type="predicted"/>
<dbReference type="OrthoDB" id="9808544at2"/>
<evidence type="ECO:0000259" key="2">
    <source>
        <dbReference type="Pfam" id="PF13406"/>
    </source>
</evidence>
<reference evidence="3 4" key="1">
    <citation type="submission" date="2018-01" db="EMBL/GenBank/DDBJ databases">
        <title>Genomic Encyclopedia of Archaeal and Bacterial Type Strains, Phase II (KMG-II): from individual species to whole genera.</title>
        <authorList>
            <person name="Goeker M."/>
        </authorList>
    </citation>
    <scope>NUCLEOTIDE SEQUENCE [LARGE SCALE GENOMIC DNA]</scope>
    <source>
        <strain evidence="3 4">DSM 12048</strain>
    </source>
</reference>
<dbReference type="Gene3D" id="1.10.530.10">
    <property type="match status" value="2"/>
</dbReference>
<dbReference type="InterPro" id="IPR023346">
    <property type="entry name" value="Lysozyme-like_dom_sf"/>
</dbReference>
<dbReference type="SUPFAM" id="SSF53955">
    <property type="entry name" value="Lysozyme-like"/>
    <property type="match status" value="1"/>
</dbReference>
<dbReference type="Proteomes" id="UP000239736">
    <property type="component" value="Unassembled WGS sequence"/>
</dbReference>
<dbReference type="GO" id="GO:0009253">
    <property type="term" value="P:peptidoglycan catabolic process"/>
    <property type="evidence" value="ECO:0007669"/>
    <property type="project" value="TreeGrafter"/>
</dbReference>
<dbReference type="NCBIfam" id="TIGR02283">
    <property type="entry name" value="MltB_2"/>
    <property type="match status" value="1"/>
</dbReference>
<dbReference type="InterPro" id="IPR002477">
    <property type="entry name" value="Peptidoglycan-bd-like"/>
</dbReference>
<dbReference type="Gene3D" id="1.10.101.10">
    <property type="entry name" value="PGBD-like superfamily/PGBD"/>
    <property type="match status" value="1"/>
</dbReference>
<feature type="domain" description="Peptidoglycan binding-like" evidence="1">
    <location>
        <begin position="315"/>
        <end position="370"/>
    </location>
</feature>
<dbReference type="PANTHER" id="PTHR30163:SF8">
    <property type="entry name" value="LYTIC MUREIN TRANSGLYCOSYLASE"/>
    <property type="match status" value="1"/>
</dbReference>
<dbReference type="InterPro" id="IPR043426">
    <property type="entry name" value="MltB-like"/>
</dbReference>
<dbReference type="Pfam" id="PF01471">
    <property type="entry name" value="PG_binding_1"/>
    <property type="match status" value="1"/>
</dbReference>
<comment type="caution">
    <text evidence="3">The sequence shown here is derived from an EMBL/GenBank/DDBJ whole genome shotgun (WGS) entry which is preliminary data.</text>
</comment>
<feature type="domain" description="Transglycosylase SLT" evidence="2">
    <location>
        <begin position="261"/>
        <end position="294"/>
    </location>
</feature>
<dbReference type="Pfam" id="PF13406">
    <property type="entry name" value="SLT_2"/>
    <property type="match status" value="2"/>
</dbReference>
<name>A0A2S5JJ01_9RHOB</name>
<dbReference type="PROSITE" id="PS51257">
    <property type="entry name" value="PROKAR_LIPOPROTEIN"/>
    <property type="match status" value="1"/>
</dbReference>
<dbReference type="GO" id="GO:0008933">
    <property type="term" value="F:peptidoglycan lytic transglycosylase activity"/>
    <property type="evidence" value="ECO:0007669"/>
    <property type="project" value="TreeGrafter"/>
</dbReference>
<dbReference type="InterPro" id="IPR036366">
    <property type="entry name" value="PGBDSf"/>
</dbReference>
<dbReference type="InterPro" id="IPR031304">
    <property type="entry name" value="SLT_2"/>
</dbReference>
<organism evidence="3 4">
    <name type="scientific">Albidovulum inexpectatum</name>
    <dbReference type="NCBI Taxonomy" id="196587"/>
    <lineage>
        <taxon>Bacteria</taxon>
        <taxon>Pseudomonadati</taxon>
        <taxon>Pseudomonadota</taxon>
        <taxon>Alphaproteobacteria</taxon>
        <taxon>Rhodobacterales</taxon>
        <taxon>Paracoccaceae</taxon>
        <taxon>Albidovulum</taxon>
    </lineage>
</organism>
<dbReference type="RefSeq" id="WP_104069342.1">
    <property type="nucleotide sequence ID" value="NZ_PRDS01000002.1"/>
</dbReference>
<evidence type="ECO:0000313" key="4">
    <source>
        <dbReference type="Proteomes" id="UP000239736"/>
    </source>
</evidence>
<dbReference type="FunFam" id="1.10.8.350:FF:000001">
    <property type="entry name" value="Lytic murein transglycosylase B"/>
    <property type="match status" value="1"/>
</dbReference>
<dbReference type="AlphaFoldDB" id="A0A2S5JJ01"/>
<dbReference type="InterPro" id="IPR036365">
    <property type="entry name" value="PGBD-like_sf"/>
</dbReference>
<evidence type="ECO:0000313" key="3">
    <source>
        <dbReference type="EMBL" id="PPB81484.1"/>
    </source>
</evidence>
<dbReference type="PANTHER" id="PTHR30163">
    <property type="entry name" value="MEMBRANE-BOUND LYTIC MUREIN TRANSGLYCOSYLASE B"/>
    <property type="match status" value="1"/>
</dbReference>
<dbReference type="Gene3D" id="1.10.8.350">
    <property type="entry name" value="Bacterial muramidase"/>
    <property type="match status" value="1"/>
</dbReference>
<accession>A0A2S5JJ01</accession>
<keyword evidence="4" id="KW-1185">Reference proteome</keyword>
<sequence>MNITRRAFGLGLTVAGLSACSGGGAVNRAADYTRNRGYEAWLEAFAARARPEGIDDRTLHSALSQATYLPDVVALDRNQAEFTRTLEDYLATAVSDERVEKGRAAHARHRRTLDAIERRFGVSAHIVTAVWGLESFYGARRGDIPVISSTSTLAYDGRRGAFFERQLIAALRILQAGDTNAAGLRGSWAGAMGHTQFMPTSYLAYAVDFTGDGRRDIWGDDPTDALASTAAYLARSGWRTGLPWGGEEGTIAVQGRRIEPQPGGPGFVVTANFDAIKRYNNSDFYAIAVGHLADRIAGAGPLRGSFPPDEFGLTRAERIALQRRLAQLGHDVGKPDGLIGDRTRAAISAWQRKNGWPVTGQPSKALLRALG</sequence>
<dbReference type="SUPFAM" id="SSF47090">
    <property type="entry name" value="PGBD-like"/>
    <property type="match status" value="1"/>
</dbReference>